<dbReference type="Pfam" id="PF22898">
    <property type="entry name" value="NOMO1-like_1st"/>
    <property type="match status" value="1"/>
</dbReference>
<comment type="caution">
    <text evidence="6">The sequence shown here is derived from an EMBL/GenBank/DDBJ whole genome shotgun (WGS) entry which is preliminary data.</text>
</comment>
<organism evidence="6 7">
    <name type="scientific">Cynara cardunculus var. scolymus</name>
    <name type="common">Globe artichoke</name>
    <name type="synonym">Cynara scolymus</name>
    <dbReference type="NCBI Taxonomy" id="59895"/>
    <lineage>
        <taxon>Eukaryota</taxon>
        <taxon>Viridiplantae</taxon>
        <taxon>Streptophyta</taxon>
        <taxon>Embryophyta</taxon>
        <taxon>Tracheophyta</taxon>
        <taxon>Spermatophyta</taxon>
        <taxon>Magnoliopsida</taxon>
        <taxon>eudicotyledons</taxon>
        <taxon>Gunneridae</taxon>
        <taxon>Pentapetalae</taxon>
        <taxon>asterids</taxon>
        <taxon>campanulids</taxon>
        <taxon>Asterales</taxon>
        <taxon>Asteraceae</taxon>
        <taxon>Carduoideae</taxon>
        <taxon>Cardueae</taxon>
        <taxon>Carduinae</taxon>
        <taxon>Cynara</taxon>
    </lineage>
</organism>
<dbReference type="InterPro" id="IPR051417">
    <property type="entry name" value="SDr/BOS_complex"/>
</dbReference>
<keyword evidence="1 2" id="KW-0732">Signal</keyword>
<dbReference type="SUPFAM" id="SSF49452">
    <property type="entry name" value="Starch-binding domain-like"/>
    <property type="match status" value="1"/>
</dbReference>
<evidence type="ECO:0000259" key="5">
    <source>
        <dbReference type="Pfam" id="PF23193"/>
    </source>
</evidence>
<sequence>MALKGYKFLSCCCLFFIVLTIHAVTLASADAIQGCGGFVEASSSLIKSRKPTDSKLDYSHITVELRTLDGLVKDRTQCAPNGYYFIPVYDKGSFVIKIKGPEGWSWDPDQVPVLVDHTGCNGNEDINFRFTGFSISGKVVGAVGGESCSSTNGGPSNVNVELLNPSGDLVSSVLTSVAGSYSFTNIIPGRYILHASHDDLNIKVEGSTEVELGFGNGEVDDIFFVSGYDISGSVVAQENPILGVHFYLYSNDVKEVHCPQGSGNASGHSTALCHAISDADGTFKFKSIPCGAYELIPYYKGENTIFDVSPPSVAVTVKHDHATISEKFQ</sequence>
<dbReference type="PANTHER" id="PTHR23303">
    <property type="entry name" value="CARBOXYPEPTIDASE REGULATORY REGION-CONTAINING"/>
    <property type="match status" value="1"/>
</dbReference>
<accession>A0A118IHH1</accession>
<reference evidence="6 7" key="1">
    <citation type="journal article" date="2016" name="Sci. Rep.">
        <title>The genome sequence of the outbreeding globe artichoke constructed de novo incorporating a phase-aware low-pass sequencing strategy of F1 progeny.</title>
        <authorList>
            <person name="Scaglione D."/>
            <person name="Reyes-Chin-Wo S."/>
            <person name="Acquadro A."/>
            <person name="Froenicke L."/>
            <person name="Portis E."/>
            <person name="Beitel C."/>
            <person name="Tirone M."/>
            <person name="Mauro R."/>
            <person name="Lo Monaco A."/>
            <person name="Mauromicale G."/>
            <person name="Faccioli P."/>
            <person name="Cattivelli L."/>
            <person name="Rieseberg L."/>
            <person name="Michelmore R."/>
            <person name="Lanteri S."/>
        </authorList>
    </citation>
    <scope>NUCLEOTIDE SEQUENCE [LARGE SCALE GENOMIC DNA]</scope>
    <source>
        <strain evidence="6">2C</strain>
    </source>
</reference>
<evidence type="ECO:0000256" key="1">
    <source>
        <dbReference type="ARBA" id="ARBA00022729"/>
    </source>
</evidence>
<feature type="domain" description="NOMO-like N-terminal beta-sandwich" evidence="3">
    <location>
        <begin position="52"/>
        <end position="128"/>
    </location>
</feature>
<keyword evidence="7" id="KW-1185">Reference proteome</keyword>
<evidence type="ECO:0000259" key="4">
    <source>
        <dbReference type="Pfam" id="PF22904"/>
    </source>
</evidence>
<feature type="domain" description="NOMO second beta-sandwich" evidence="4">
    <location>
        <begin position="130"/>
        <end position="225"/>
    </location>
</feature>
<evidence type="ECO:0000259" key="3">
    <source>
        <dbReference type="Pfam" id="PF22898"/>
    </source>
</evidence>
<evidence type="ECO:0000256" key="2">
    <source>
        <dbReference type="SAM" id="SignalP"/>
    </source>
</evidence>
<dbReference type="AlphaFoldDB" id="A0A118IHH1"/>
<dbReference type="GO" id="GO:0030246">
    <property type="term" value="F:carbohydrate binding"/>
    <property type="evidence" value="ECO:0007669"/>
    <property type="project" value="InterPro"/>
</dbReference>
<proteinExistence type="predicted"/>
<feature type="signal peptide" evidence="2">
    <location>
        <begin position="1"/>
        <end position="29"/>
    </location>
</feature>
<evidence type="ECO:0000313" key="6">
    <source>
        <dbReference type="EMBL" id="KVH17785.1"/>
    </source>
</evidence>
<dbReference type="OMA" id="RNGQDQM"/>
<name>A0A118IHH1_CYNCS</name>
<feature type="chain" id="PRO_5007159380" evidence="2">
    <location>
        <begin position="30"/>
        <end position="329"/>
    </location>
</feature>
<dbReference type="Gene3D" id="2.60.40.10">
    <property type="entry name" value="Immunoglobulins"/>
    <property type="match status" value="1"/>
</dbReference>
<dbReference type="Gramene" id="KVH17785">
    <property type="protein sequence ID" value="KVH17785"/>
    <property type="gene ID" value="Ccrd_025911"/>
</dbReference>
<dbReference type="FunFam" id="2.60.40.10:FF:001746">
    <property type="entry name" value="Carbohydrate-binding-like fold"/>
    <property type="match status" value="1"/>
</dbReference>
<dbReference type="SUPFAM" id="SSF49478">
    <property type="entry name" value="Cna protein B-type domain"/>
    <property type="match status" value="1"/>
</dbReference>
<evidence type="ECO:0000313" key="7">
    <source>
        <dbReference type="Proteomes" id="UP000243975"/>
    </source>
</evidence>
<dbReference type="Proteomes" id="UP000243975">
    <property type="component" value="Unassembled WGS sequence"/>
</dbReference>
<dbReference type="STRING" id="59895.A0A118IHH1"/>
<dbReference type="Pfam" id="PF23193">
    <property type="entry name" value="NOMO_3rd"/>
    <property type="match status" value="1"/>
</dbReference>
<dbReference type="InterPro" id="IPR056189">
    <property type="entry name" value="NOMO_3rd"/>
</dbReference>
<feature type="non-terminal residue" evidence="6">
    <location>
        <position position="329"/>
    </location>
</feature>
<dbReference type="GO" id="GO:0005789">
    <property type="term" value="C:endoplasmic reticulum membrane"/>
    <property type="evidence" value="ECO:0007669"/>
    <property type="project" value="TreeGrafter"/>
</dbReference>
<dbReference type="EMBL" id="LEKV01007094">
    <property type="protein sequence ID" value="KVH17785.1"/>
    <property type="molecule type" value="Genomic_DNA"/>
</dbReference>
<dbReference type="Pfam" id="PF22904">
    <property type="entry name" value="NOMO1-like_2nd"/>
    <property type="match status" value="1"/>
</dbReference>
<dbReference type="InterPro" id="IPR055074">
    <property type="entry name" value="NOMO1-3_2nd"/>
</dbReference>
<feature type="domain" description="NOMO third transthyretin-like" evidence="5">
    <location>
        <begin position="268"/>
        <end position="328"/>
    </location>
</feature>
<dbReference type="InterPro" id="IPR013783">
    <property type="entry name" value="Ig-like_fold"/>
</dbReference>
<dbReference type="InterPro" id="IPR055075">
    <property type="entry name" value="NOMO-like_N"/>
</dbReference>
<dbReference type="InterPro" id="IPR013784">
    <property type="entry name" value="Carb-bd-like_fold"/>
</dbReference>
<gene>
    <name evidence="6" type="ORF">Ccrd_025911</name>
</gene>
<protein>
    <submittedName>
        <fullName evidence="6">Carbohydrate-binding-like fold</fullName>
    </submittedName>
</protein>
<dbReference type="PANTHER" id="PTHR23303:SF14">
    <property type="entry name" value="BOS COMPLEX SUBUNIT NOMO1-RELATED"/>
    <property type="match status" value="1"/>
</dbReference>